<keyword evidence="3" id="KW-0328">Glycosyltransferase</keyword>
<evidence type="ECO:0000256" key="7">
    <source>
        <dbReference type="ARBA" id="ARBA00022989"/>
    </source>
</evidence>
<dbReference type="OrthoDB" id="2139606at2759"/>
<reference evidence="11 12" key="2">
    <citation type="submission" date="2018-11" db="EMBL/GenBank/DDBJ databases">
        <authorList>
            <consortium name="Pathogen Informatics"/>
        </authorList>
    </citation>
    <scope>NUCLEOTIDE SEQUENCE [LARGE SCALE GENOMIC DNA]</scope>
</reference>
<dbReference type="EMBL" id="UYRS01000099">
    <property type="protein sequence ID" value="VDK21527.1"/>
    <property type="molecule type" value="Genomic_DNA"/>
</dbReference>
<keyword evidence="4" id="KW-0808">Transferase</keyword>
<evidence type="ECO:0000256" key="9">
    <source>
        <dbReference type="ARBA" id="ARBA00023136"/>
    </source>
</evidence>
<dbReference type="Proteomes" id="UP000282613">
    <property type="component" value="Unassembled WGS sequence"/>
</dbReference>
<dbReference type="AlphaFoldDB" id="A0A158R6Q2"/>
<dbReference type="PANTHER" id="PTHR11214:SF3">
    <property type="entry name" value="BETA-1,3-GALACTOSYLTRANSFERASE 6"/>
    <property type="match status" value="1"/>
</dbReference>
<keyword evidence="8" id="KW-0333">Golgi apparatus</keyword>
<feature type="transmembrane region" description="Helical" evidence="10">
    <location>
        <begin position="446"/>
        <end position="467"/>
    </location>
</feature>
<dbReference type="GO" id="GO:0016758">
    <property type="term" value="F:hexosyltransferase activity"/>
    <property type="evidence" value="ECO:0007669"/>
    <property type="project" value="InterPro"/>
</dbReference>
<dbReference type="InterPro" id="IPR002659">
    <property type="entry name" value="Glyco_trans_31"/>
</dbReference>
<keyword evidence="6" id="KW-0735">Signal-anchor</keyword>
<reference evidence="13" key="1">
    <citation type="submission" date="2016-04" db="UniProtKB">
        <authorList>
            <consortium name="WormBaseParasite"/>
        </authorList>
    </citation>
    <scope>IDENTIFICATION</scope>
</reference>
<name>A0A158R6Q2_TAEAS</name>
<evidence type="ECO:0000256" key="4">
    <source>
        <dbReference type="ARBA" id="ARBA00022679"/>
    </source>
</evidence>
<sequence>MDTHRGAWRKLKEILQHVSLVLLTLALYKFTADYSWLLLPNANSYWPLVLRNSESPYELELEFSVSPTTSNSTKLTILDTLVLKEGAKSVQLSYEDLVNIPDNSWRPDFDPKVQLVYPQAFNISSTVDQLLRREPIQEAPISGSAFRYLVLSRAVCHPQIPASHRYNIVVVVKSSIANFQQRQEYRRIYRDYTNTNGRSLLGMRVGLVFSLGIPRSQKNNVFQRGMYSALLTSSGGIFLNPNDLHRISIQFEEERSKFDDLIVGDYEDTYFNLTTKTHYSFTWASTFCRHGRPTILFVDDDVPFSVKYLARIVRSLPRRNRSTLLHGHIYTNTGVFRFENGTSVLKWNVLKTEVPWPVYQTYIVGYYMLASFEHVERLALAMLFTQKFPVEDAWIGVVAFRLGLVMRPSRELLDWKMILTKMKHNLSSISAGVFIVTKMCYRRNTILWGISCVGVFFVFLEILFLLLQDTDIDKGHWKLQEPAIWPMTIRQHGSGYEIALSYQVNSTNASKYTVLDKLVFRRWAKAVPLRFEDLKRINDRLWLRPVHPHVYRTYPQAINVSDTVNRLLQGRPIEEAPINNAVFRYIEVGKAVCHPDVPASQDYDVVVMVKSSVTNFERRKNFRRVYKSSSANWARFYLGIRIGVVFSVGLRTSQQNVLHRGGRIFQLNSDGESVNHIVQLLEEELVNNDDLIVGEYEDNYFNLTMKMQYSYFWVATFCQRSRPIVLFMDDDGLFSYVDLAKFFYKILPQKKNDLIHGKLVQQGRVYRYDRPGFDKWSVSKSEVPWPEYPPYPYGIYVLMSYSNVQRLALGMLFTKPYHIDDTWLGLVATRMGIPFQDINHLISRARLLRMRREARGPMDWQWSA</sequence>
<dbReference type="GO" id="GO:0006493">
    <property type="term" value="P:protein O-linked glycosylation"/>
    <property type="evidence" value="ECO:0007669"/>
    <property type="project" value="TreeGrafter"/>
</dbReference>
<keyword evidence="7 10" id="KW-1133">Transmembrane helix</keyword>
<dbReference type="WBParaSite" id="TASK_0000069101-mRNA-1">
    <property type="protein sequence ID" value="TASK_0000069101-mRNA-1"/>
    <property type="gene ID" value="TASK_0000069101"/>
</dbReference>
<evidence type="ECO:0000256" key="2">
    <source>
        <dbReference type="ARBA" id="ARBA00008661"/>
    </source>
</evidence>
<dbReference type="STRING" id="60517.A0A158R6Q2"/>
<organism evidence="13">
    <name type="scientific">Taenia asiatica</name>
    <name type="common">Asian tapeworm</name>
    <dbReference type="NCBI Taxonomy" id="60517"/>
    <lineage>
        <taxon>Eukaryota</taxon>
        <taxon>Metazoa</taxon>
        <taxon>Spiralia</taxon>
        <taxon>Lophotrochozoa</taxon>
        <taxon>Platyhelminthes</taxon>
        <taxon>Cestoda</taxon>
        <taxon>Eucestoda</taxon>
        <taxon>Cyclophyllidea</taxon>
        <taxon>Taeniidae</taxon>
        <taxon>Taenia</taxon>
    </lineage>
</organism>
<gene>
    <name evidence="11" type="ORF">TASK_LOCUS692</name>
</gene>
<evidence type="ECO:0000256" key="10">
    <source>
        <dbReference type="SAM" id="Phobius"/>
    </source>
</evidence>
<evidence type="ECO:0000313" key="12">
    <source>
        <dbReference type="Proteomes" id="UP000282613"/>
    </source>
</evidence>
<dbReference type="GO" id="GO:0000139">
    <property type="term" value="C:Golgi membrane"/>
    <property type="evidence" value="ECO:0007669"/>
    <property type="project" value="UniProtKB-SubCell"/>
</dbReference>
<comment type="similarity">
    <text evidence="2">Belongs to the glycosyltransferase 31 family.</text>
</comment>
<evidence type="ECO:0000313" key="13">
    <source>
        <dbReference type="WBParaSite" id="TASK_0000069101-mRNA-1"/>
    </source>
</evidence>
<evidence type="ECO:0000256" key="1">
    <source>
        <dbReference type="ARBA" id="ARBA00004323"/>
    </source>
</evidence>
<comment type="subcellular location">
    <subcellularLocation>
        <location evidence="1">Golgi apparatus membrane</location>
        <topology evidence="1">Single-pass type II membrane protein</topology>
    </subcellularLocation>
</comment>
<protein>
    <submittedName>
        <fullName evidence="13">Hexosyltransferase</fullName>
    </submittedName>
</protein>
<evidence type="ECO:0000256" key="5">
    <source>
        <dbReference type="ARBA" id="ARBA00022692"/>
    </source>
</evidence>
<keyword evidence="9 10" id="KW-0472">Membrane</keyword>
<accession>A0A158R6Q2</accession>
<dbReference type="Pfam" id="PF01762">
    <property type="entry name" value="Galactosyl_T"/>
    <property type="match status" value="2"/>
</dbReference>
<evidence type="ECO:0000256" key="3">
    <source>
        <dbReference type="ARBA" id="ARBA00022676"/>
    </source>
</evidence>
<proteinExistence type="inferred from homology"/>
<evidence type="ECO:0000313" key="11">
    <source>
        <dbReference type="EMBL" id="VDK21527.1"/>
    </source>
</evidence>
<evidence type="ECO:0000256" key="8">
    <source>
        <dbReference type="ARBA" id="ARBA00023034"/>
    </source>
</evidence>
<evidence type="ECO:0000256" key="6">
    <source>
        <dbReference type="ARBA" id="ARBA00022968"/>
    </source>
</evidence>
<keyword evidence="12" id="KW-1185">Reference proteome</keyword>
<dbReference type="PANTHER" id="PTHR11214">
    <property type="entry name" value="BETA-1,3-N-ACETYLGLUCOSAMINYLTRANSFERASE"/>
    <property type="match status" value="1"/>
</dbReference>
<keyword evidence="5 10" id="KW-0812">Transmembrane</keyword>